<sequence length="239" mass="26460">MDPLKGIQDTIGSVEHSKGTSPPSDVSKAKLVLGLLDAALSEHGDALKSRVPPLDFILYAIKGILYPTPIYEQIPGLIRLLTMAEFHRLRAINIASNALSVQSYYQDNPDPSVILLSDEAEGYFKAFVDTGSSFEWRAMFMKLISICCTICSSGYPSNIDQLRAAASHCVGLLKHAEDDRLLYALTSQSYEKILQVEGLQERQHLPQIDAPFQKVVESYLATVHGVVEYVTDTLKDEQE</sequence>
<keyword evidence="3" id="KW-1185">Reference proteome</keyword>
<feature type="region of interest" description="Disordered" evidence="1">
    <location>
        <begin position="1"/>
        <end position="25"/>
    </location>
</feature>
<evidence type="ECO:0000313" key="2">
    <source>
        <dbReference type="EMBL" id="KAJ3517265.1"/>
    </source>
</evidence>
<organism evidence="2 3">
    <name type="scientific">Agrocybe chaxingu</name>
    <dbReference type="NCBI Taxonomy" id="84603"/>
    <lineage>
        <taxon>Eukaryota</taxon>
        <taxon>Fungi</taxon>
        <taxon>Dikarya</taxon>
        <taxon>Basidiomycota</taxon>
        <taxon>Agaricomycotina</taxon>
        <taxon>Agaricomycetes</taxon>
        <taxon>Agaricomycetidae</taxon>
        <taxon>Agaricales</taxon>
        <taxon>Agaricineae</taxon>
        <taxon>Strophariaceae</taxon>
        <taxon>Agrocybe</taxon>
    </lineage>
</organism>
<dbReference type="Proteomes" id="UP001148786">
    <property type="component" value="Unassembled WGS sequence"/>
</dbReference>
<name>A0A9W8N1L1_9AGAR</name>
<gene>
    <name evidence="2" type="ORF">NLJ89_g616</name>
</gene>
<dbReference type="EMBL" id="JANKHO010000025">
    <property type="protein sequence ID" value="KAJ3517265.1"/>
    <property type="molecule type" value="Genomic_DNA"/>
</dbReference>
<accession>A0A9W8N1L1</accession>
<proteinExistence type="predicted"/>
<protein>
    <submittedName>
        <fullName evidence="2">Uncharacterized protein</fullName>
    </submittedName>
</protein>
<evidence type="ECO:0000256" key="1">
    <source>
        <dbReference type="SAM" id="MobiDB-lite"/>
    </source>
</evidence>
<comment type="caution">
    <text evidence="2">The sequence shown here is derived from an EMBL/GenBank/DDBJ whole genome shotgun (WGS) entry which is preliminary data.</text>
</comment>
<reference evidence="2" key="1">
    <citation type="submission" date="2022-07" db="EMBL/GenBank/DDBJ databases">
        <title>Genome Sequence of Agrocybe chaxingu.</title>
        <authorList>
            <person name="Buettner E."/>
        </authorList>
    </citation>
    <scope>NUCLEOTIDE SEQUENCE</scope>
    <source>
        <strain evidence="2">MP-N11</strain>
    </source>
</reference>
<evidence type="ECO:0000313" key="3">
    <source>
        <dbReference type="Proteomes" id="UP001148786"/>
    </source>
</evidence>
<dbReference type="AlphaFoldDB" id="A0A9W8N1L1"/>
<dbReference type="OrthoDB" id="3244206at2759"/>